<dbReference type="SUPFAM" id="SSF53850">
    <property type="entry name" value="Periplasmic binding protein-like II"/>
    <property type="match status" value="1"/>
</dbReference>
<evidence type="ECO:0000313" key="9">
    <source>
        <dbReference type="EMBL" id="CDN50242.1"/>
    </source>
</evidence>
<comment type="function">
    <text evidence="5">Transcriptional regulator of the ttuABCDE tartrate utilization operon.</text>
</comment>
<evidence type="ECO:0000256" key="4">
    <source>
        <dbReference type="ARBA" id="ARBA00023163"/>
    </source>
</evidence>
<evidence type="ECO:0000256" key="2">
    <source>
        <dbReference type="ARBA" id="ARBA00023015"/>
    </source>
</evidence>
<dbReference type="FunFam" id="1.10.10.10:FF:000001">
    <property type="entry name" value="LysR family transcriptional regulator"/>
    <property type="match status" value="1"/>
</dbReference>
<keyword evidence="2" id="KW-0805">Transcription regulation</keyword>
<dbReference type="InterPro" id="IPR058163">
    <property type="entry name" value="LysR-type_TF_proteobact-type"/>
</dbReference>
<dbReference type="SUPFAM" id="SSF46785">
    <property type="entry name" value="Winged helix' DNA-binding domain"/>
    <property type="match status" value="1"/>
</dbReference>
<dbReference type="InterPro" id="IPR036388">
    <property type="entry name" value="WH-like_DNA-bd_sf"/>
</dbReference>
<evidence type="ECO:0000256" key="6">
    <source>
        <dbReference type="ARBA" id="ARBA00067332"/>
    </source>
</evidence>
<proteinExistence type="inferred from homology"/>
<dbReference type="Gene3D" id="1.10.10.10">
    <property type="entry name" value="Winged helix-like DNA-binding domain superfamily/Winged helix DNA-binding domain"/>
    <property type="match status" value="1"/>
</dbReference>
<keyword evidence="4" id="KW-0804">Transcription</keyword>
<dbReference type="AlphaFoldDB" id="A0A068SVB7"/>
<evidence type="ECO:0000256" key="5">
    <source>
        <dbReference type="ARBA" id="ARBA00054626"/>
    </source>
</evidence>
<dbReference type="FunFam" id="3.40.190.290:FF:000001">
    <property type="entry name" value="Transcriptional regulator, LysR family"/>
    <property type="match status" value="1"/>
</dbReference>
<dbReference type="Gene3D" id="3.40.190.290">
    <property type="match status" value="1"/>
</dbReference>
<evidence type="ECO:0000313" key="10">
    <source>
        <dbReference type="Proteomes" id="UP000028181"/>
    </source>
</evidence>
<accession>A0A068SVB7</accession>
<evidence type="ECO:0000256" key="7">
    <source>
        <dbReference type="ARBA" id="ARBA00083243"/>
    </source>
</evidence>
<comment type="similarity">
    <text evidence="1">Belongs to the LysR transcriptional regulatory family.</text>
</comment>
<dbReference type="Proteomes" id="UP000028181">
    <property type="component" value="Chromosome I"/>
</dbReference>
<keyword evidence="3" id="KW-0238">DNA-binding</keyword>
<dbReference type="InterPro" id="IPR000847">
    <property type="entry name" value="LysR_HTH_N"/>
</dbReference>
<dbReference type="Pfam" id="PF03466">
    <property type="entry name" value="LysR_substrate"/>
    <property type="match status" value="1"/>
</dbReference>
<evidence type="ECO:0000256" key="1">
    <source>
        <dbReference type="ARBA" id="ARBA00009437"/>
    </source>
</evidence>
<dbReference type="PROSITE" id="PS50931">
    <property type="entry name" value="HTH_LYSR"/>
    <property type="match status" value="1"/>
</dbReference>
<dbReference type="KEGG" id="ngg:RG540_CH40930"/>
<evidence type="ECO:0000256" key="3">
    <source>
        <dbReference type="ARBA" id="ARBA00023125"/>
    </source>
</evidence>
<reference evidence="10" key="1">
    <citation type="journal article" date="2014" name="BMC Genomics">
        <title>Genome sequencing of two Neorhizobium galegae strains reveals a noeT gene responsible for the unusual acetylation of the nodulation factors.</title>
        <authorList>
            <person name="Osterman J."/>
            <person name="Marsh J."/>
            <person name="Laine P.K."/>
            <person name="Zeng Z."/>
            <person name="Alatalo E."/>
            <person name="Sullivan J.T."/>
            <person name="Young J.P."/>
            <person name="Thomas-Oates J."/>
            <person name="Paulin L."/>
            <person name="Lindstrom K."/>
        </authorList>
    </citation>
    <scope>NUCLEOTIDE SEQUENCE [LARGE SCALE GENOMIC DNA]</scope>
    <source>
        <strain evidence="10">HAMBI 540</strain>
    </source>
</reference>
<dbReference type="GO" id="GO:0003677">
    <property type="term" value="F:DNA binding"/>
    <property type="evidence" value="ECO:0007669"/>
    <property type="project" value="UniProtKB-KW"/>
</dbReference>
<sequence>MITNLADLEIFVKVAASGNMSAAAKSLGISPAVVSKRIKRLEEQLGTRLLQRTTRQVGMTDAGKGFYDRIANVLTGIEDAEQFVSGRSTEIAGNLRISAPTSFGRMHIAPHLPTFMQANPHLSIDLMLSDEFTDIIAQGFDVAIRISELKDSSLVARKLVQVQRILCASPSYIERHGAPTSIEELADHHCLTAHNGEPWRLEGPKGPLVYRPAGMLNTNSSEVIREAVIAGLGIALRSTWDIGNELKDGRLVMVMPGYEGSKNISVSAVYPSRQHLPSKVRAFIEYLADLYGPIPYWERHSSDAGRK</sequence>
<organism evidence="9 10">
    <name type="scientific">Neorhizobium galegae bv. orientalis str. HAMBI 540</name>
    <dbReference type="NCBI Taxonomy" id="1028800"/>
    <lineage>
        <taxon>Bacteria</taxon>
        <taxon>Pseudomonadati</taxon>
        <taxon>Pseudomonadota</taxon>
        <taxon>Alphaproteobacteria</taxon>
        <taxon>Hyphomicrobiales</taxon>
        <taxon>Rhizobiaceae</taxon>
        <taxon>Rhizobium/Agrobacterium group</taxon>
        <taxon>Neorhizobium</taxon>
    </lineage>
</organism>
<dbReference type="InterPro" id="IPR036390">
    <property type="entry name" value="WH_DNA-bd_sf"/>
</dbReference>
<feature type="domain" description="HTH lysR-type" evidence="8">
    <location>
        <begin position="3"/>
        <end position="60"/>
    </location>
</feature>
<evidence type="ECO:0000259" key="8">
    <source>
        <dbReference type="PROSITE" id="PS50931"/>
    </source>
</evidence>
<dbReference type="EMBL" id="HG938353">
    <property type="protein sequence ID" value="CDN50242.1"/>
    <property type="molecule type" value="Genomic_DNA"/>
</dbReference>
<protein>
    <recommendedName>
        <fullName evidence="6">HTH-type transcriptional regulator TtuA</fullName>
    </recommendedName>
    <alternativeName>
        <fullName evidence="7">Tartrate utilization transcriptional regulator</fullName>
    </alternativeName>
</protein>
<dbReference type="PRINTS" id="PR00039">
    <property type="entry name" value="HTHLYSR"/>
</dbReference>
<keyword evidence="10" id="KW-1185">Reference proteome</keyword>
<dbReference type="HOGENOM" id="CLU_039613_16_2_5"/>
<dbReference type="GO" id="GO:0003700">
    <property type="term" value="F:DNA-binding transcription factor activity"/>
    <property type="evidence" value="ECO:0007669"/>
    <property type="project" value="InterPro"/>
</dbReference>
<dbReference type="CDD" id="cd08422">
    <property type="entry name" value="PBP2_CrgA_like"/>
    <property type="match status" value="1"/>
</dbReference>
<dbReference type="InterPro" id="IPR005119">
    <property type="entry name" value="LysR_subst-bd"/>
</dbReference>
<dbReference type="PANTHER" id="PTHR30537">
    <property type="entry name" value="HTH-TYPE TRANSCRIPTIONAL REGULATOR"/>
    <property type="match status" value="1"/>
</dbReference>
<dbReference type="PATRIC" id="fig|1028800.3.peg.4154"/>
<name>A0A068SVB7_NEOGA</name>
<gene>
    <name evidence="9" type="ORF">RG540_CH40930</name>
</gene>
<dbReference type="eggNOG" id="COG0583">
    <property type="taxonomic scope" value="Bacteria"/>
</dbReference>
<dbReference type="Pfam" id="PF00126">
    <property type="entry name" value="HTH_1"/>
    <property type="match status" value="1"/>
</dbReference>
<dbReference type="PANTHER" id="PTHR30537:SF5">
    <property type="entry name" value="HTH-TYPE TRANSCRIPTIONAL ACTIVATOR TTDR-RELATED"/>
    <property type="match status" value="1"/>
</dbReference>